<keyword evidence="2" id="KW-1185">Reference proteome</keyword>
<proteinExistence type="predicted"/>
<name>A0ABV6QIR3_9ACTN</name>
<reference evidence="1 2" key="1">
    <citation type="submission" date="2024-09" db="EMBL/GenBank/DDBJ databases">
        <authorList>
            <person name="Sun Q."/>
            <person name="Mori K."/>
        </authorList>
    </citation>
    <scope>NUCLEOTIDE SEQUENCE [LARGE SCALE GENOMIC DNA]</scope>
    <source>
        <strain evidence="1 2">CGMCC 1.15906</strain>
    </source>
</reference>
<dbReference type="Proteomes" id="UP001589890">
    <property type="component" value="Unassembled WGS sequence"/>
</dbReference>
<dbReference type="EMBL" id="JBHLTC010000011">
    <property type="protein sequence ID" value="MFC0624415.1"/>
    <property type="molecule type" value="Genomic_DNA"/>
</dbReference>
<evidence type="ECO:0000313" key="1">
    <source>
        <dbReference type="EMBL" id="MFC0624415.1"/>
    </source>
</evidence>
<accession>A0ABV6QIR3</accession>
<protein>
    <recommendedName>
        <fullName evidence="3">Class F sortase</fullName>
    </recommendedName>
</protein>
<sequence>MLVAALVATVLVVSWIWNKTDALTPISLPSANGKPLETISPSAKPEKTLPPPEPVGKYVGAFMVATNGDKMPGMSSAWKEDHNRIGLYGGIGLWLTVHPKYNGSSDFGNHVGFGALPKEIAYKPTPAGLRSAAAHVGGRLINRLYHGQNLKPTNVVHKPMMVNGHRAHEITARVPINEPQLKETFAIIAITVVDKGDGTAMVAIADLCGSTPQWLTVWRQRVTKMLLS</sequence>
<evidence type="ECO:0000313" key="2">
    <source>
        <dbReference type="Proteomes" id="UP001589890"/>
    </source>
</evidence>
<evidence type="ECO:0008006" key="3">
    <source>
        <dbReference type="Google" id="ProtNLM"/>
    </source>
</evidence>
<comment type="caution">
    <text evidence="1">The sequence shown here is derived from an EMBL/GenBank/DDBJ whole genome shotgun (WGS) entry which is preliminary data.</text>
</comment>
<dbReference type="RefSeq" id="WP_380045764.1">
    <property type="nucleotide sequence ID" value="NZ_JBHLTC010000011.1"/>
</dbReference>
<organism evidence="1 2">
    <name type="scientific">Kribbella deserti</name>
    <dbReference type="NCBI Taxonomy" id="1926257"/>
    <lineage>
        <taxon>Bacteria</taxon>
        <taxon>Bacillati</taxon>
        <taxon>Actinomycetota</taxon>
        <taxon>Actinomycetes</taxon>
        <taxon>Propionibacteriales</taxon>
        <taxon>Kribbellaceae</taxon>
        <taxon>Kribbella</taxon>
    </lineage>
</organism>
<gene>
    <name evidence="1" type="ORF">ACFFGN_10115</name>
</gene>